<keyword evidence="12" id="KW-0233">DNA recombination</keyword>
<dbReference type="InterPro" id="IPR011545">
    <property type="entry name" value="DEAD/DEAH_box_helicase_dom"/>
</dbReference>
<dbReference type="GO" id="GO:0006310">
    <property type="term" value="P:DNA recombination"/>
    <property type="evidence" value="ECO:0007669"/>
    <property type="project" value="UniProtKB-UniRule"/>
</dbReference>
<evidence type="ECO:0000256" key="3">
    <source>
        <dbReference type="ARBA" id="ARBA00005446"/>
    </source>
</evidence>
<accession>A0A1Q2MGQ7</accession>
<dbReference type="CDD" id="cd17920">
    <property type="entry name" value="DEXHc_RecQ"/>
    <property type="match status" value="1"/>
</dbReference>
<evidence type="ECO:0000256" key="1">
    <source>
        <dbReference type="ARBA" id="ARBA00001946"/>
    </source>
</evidence>
<evidence type="ECO:0000256" key="8">
    <source>
        <dbReference type="ARBA" id="ARBA00022806"/>
    </source>
</evidence>
<dbReference type="InterPro" id="IPR044876">
    <property type="entry name" value="HRDC_dom_sf"/>
</dbReference>
<dbReference type="AlphaFoldDB" id="A0A1Q2MGQ7"/>
<dbReference type="GO" id="GO:0046872">
    <property type="term" value="F:metal ion binding"/>
    <property type="evidence" value="ECO:0007669"/>
    <property type="project" value="UniProtKB-KW"/>
</dbReference>
<keyword evidence="7 20" id="KW-0378">Hydrolase</keyword>
<evidence type="ECO:0000259" key="18">
    <source>
        <dbReference type="PROSITE" id="PS51192"/>
    </source>
</evidence>
<dbReference type="GO" id="GO:0030894">
    <property type="term" value="C:replisome"/>
    <property type="evidence" value="ECO:0007669"/>
    <property type="project" value="TreeGrafter"/>
</dbReference>
<dbReference type="Proteomes" id="UP000188181">
    <property type="component" value="Chromosome"/>
</dbReference>
<dbReference type="SUPFAM" id="SSF47819">
    <property type="entry name" value="HRDC-like"/>
    <property type="match status" value="1"/>
</dbReference>
<keyword evidence="9" id="KW-0862">Zinc</keyword>
<evidence type="ECO:0000256" key="13">
    <source>
        <dbReference type="ARBA" id="ARBA00023204"/>
    </source>
</evidence>
<name>A0A1Q2MGQ7_9BACT</name>
<dbReference type="Gene3D" id="3.40.50.300">
    <property type="entry name" value="P-loop containing nucleotide triphosphate hydrolases"/>
    <property type="match status" value="2"/>
</dbReference>
<evidence type="ECO:0000256" key="9">
    <source>
        <dbReference type="ARBA" id="ARBA00022833"/>
    </source>
</evidence>
<dbReference type="EMBL" id="CP019646">
    <property type="protein sequence ID" value="AQQ71834.1"/>
    <property type="molecule type" value="Genomic_DNA"/>
</dbReference>
<dbReference type="GO" id="GO:0043590">
    <property type="term" value="C:bacterial nucleoid"/>
    <property type="evidence" value="ECO:0007669"/>
    <property type="project" value="TreeGrafter"/>
</dbReference>
<dbReference type="NCBIfam" id="TIGR00614">
    <property type="entry name" value="recQ_fam"/>
    <property type="match status" value="1"/>
</dbReference>
<dbReference type="Pfam" id="PF00570">
    <property type="entry name" value="HRDC"/>
    <property type="match status" value="1"/>
</dbReference>
<dbReference type="SMART" id="SM00490">
    <property type="entry name" value="HELICc"/>
    <property type="match status" value="1"/>
</dbReference>
<dbReference type="SMART" id="SM00487">
    <property type="entry name" value="DEXDc"/>
    <property type="match status" value="1"/>
</dbReference>
<dbReference type="InterPro" id="IPR010997">
    <property type="entry name" value="HRDC-like_sf"/>
</dbReference>
<dbReference type="EC" id="5.6.2.4" evidence="16"/>
<organism evidence="20 21">
    <name type="scientific">Limihaloglobus sulfuriphilus</name>
    <dbReference type="NCBI Taxonomy" id="1851148"/>
    <lineage>
        <taxon>Bacteria</taxon>
        <taxon>Pseudomonadati</taxon>
        <taxon>Planctomycetota</taxon>
        <taxon>Phycisphaerae</taxon>
        <taxon>Sedimentisphaerales</taxon>
        <taxon>Sedimentisphaeraceae</taxon>
        <taxon>Limihaloglobus</taxon>
    </lineage>
</organism>
<evidence type="ECO:0000259" key="17">
    <source>
        <dbReference type="PROSITE" id="PS50967"/>
    </source>
</evidence>
<dbReference type="GO" id="GO:0006260">
    <property type="term" value="P:DNA replication"/>
    <property type="evidence" value="ECO:0007669"/>
    <property type="project" value="InterPro"/>
</dbReference>
<evidence type="ECO:0000256" key="7">
    <source>
        <dbReference type="ARBA" id="ARBA00022801"/>
    </source>
</evidence>
<keyword evidence="14" id="KW-0413">Isomerase</keyword>
<dbReference type="NCBIfam" id="TIGR01389">
    <property type="entry name" value="recQ"/>
    <property type="match status" value="1"/>
</dbReference>
<reference evidence="21" key="1">
    <citation type="submission" date="2017-02" db="EMBL/GenBank/DDBJ databases">
        <title>Comparative genomics and description of representatives of a novel lineage of planctomycetes thriving in anoxic sediments.</title>
        <authorList>
            <person name="Spring S."/>
            <person name="Bunk B."/>
            <person name="Sproer C."/>
        </authorList>
    </citation>
    <scope>NUCLEOTIDE SEQUENCE [LARGE SCALE GENOMIC DNA]</scope>
    <source>
        <strain evidence="21">SM-Chi-D1</strain>
    </source>
</reference>
<evidence type="ECO:0000256" key="12">
    <source>
        <dbReference type="ARBA" id="ARBA00023172"/>
    </source>
</evidence>
<comment type="similarity">
    <text evidence="3">Belongs to the helicase family. RecQ subfamily.</text>
</comment>
<dbReference type="GO" id="GO:0006281">
    <property type="term" value="P:DNA repair"/>
    <property type="evidence" value="ECO:0007669"/>
    <property type="project" value="UniProtKB-KW"/>
</dbReference>
<evidence type="ECO:0000256" key="11">
    <source>
        <dbReference type="ARBA" id="ARBA00023125"/>
    </source>
</evidence>
<dbReference type="SMART" id="SM00956">
    <property type="entry name" value="RQC"/>
    <property type="match status" value="1"/>
</dbReference>
<dbReference type="GO" id="GO:0005524">
    <property type="term" value="F:ATP binding"/>
    <property type="evidence" value="ECO:0007669"/>
    <property type="project" value="UniProtKB-KW"/>
</dbReference>
<keyword evidence="21" id="KW-1185">Reference proteome</keyword>
<dbReference type="InterPro" id="IPR001650">
    <property type="entry name" value="Helicase_C-like"/>
</dbReference>
<dbReference type="Gene3D" id="1.10.10.10">
    <property type="entry name" value="Winged helix-like DNA-binding domain superfamily/Winged helix DNA-binding domain"/>
    <property type="match status" value="1"/>
</dbReference>
<feature type="domain" description="HRDC" evidence="17">
    <location>
        <begin position="532"/>
        <end position="610"/>
    </location>
</feature>
<feature type="domain" description="Helicase C-terminal" evidence="19">
    <location>
        <begin position="221"/>
        <end position="369"/>
    </location>
</feature>
<evidence type="ECO:0000313" key="21">
    <source>
        <dbReference type="Proteomes" id="UP000188181"/>
    </source>
</evidence>
<dbReference type="GO" id="GO:0009378">
    <property type="term" value="F:four-way junction helicase activity"/>
    <property type="evidence" value="ECO:0007669"/>
    <property type="project" value="TreeGrafter"/>
</dbReference>
<dbReference type="CDD" id="cd18794">
    <property type="entry name" value="SF2_C_RecQ"/>
    <property type="match status" value="1"/>
</dbReference>
<dbReference type="GO" id="GO:0016787">
    <property type="term" value="F:hydrolase activity"/>
    <property type="evidence" value="ECO:0007669"/>
    <property type="project" value="UniProtKB-KW"/>
</dbReference>
<dbReference type="InterPro" id="IPR036388">
    <property type="entry name" value="WH-like_DNA-bd_sf"/>
</dbReference>
<evidence type="ECO:0000256" key="5">
    <source>
        <dbReference type="ARBA" id="ARBA00022741"/>
    </source>
</evidence>
<dbReference type="InterPro" id="IPR018982">
    <property type="entry name" value="RQC_domain"/>
</dbReference>
<evidence type="ECO:0000256" key="14">
    <source>
        <dbReference type="ARBA" id="ARBA00023235"/>
    </source>
</evidence>
<evidence type="ECO:0000313" key="20">
    <source>
        <dbReference type="EMBL" id="AQQ71834.1"/>
    </source>
</evidence>
<dbReference type="FunFam" id="1.10.150.80:FF:000002">
    <property type="entry name" value="ATP-dependent DNA helicase RecQ"/>
    <property type="match status" value="1"/>
</dbReference>
<dbReference type="Pfam" id="PF09382">
    <property type="entry name" value="RQC"/>
    <property type="match status" value="1"/>
</dbReference>
<sequence length="610" mass="68361">MTDNVRQLGKIKSALSKYWGYNSFRPLQEEAMHCAVTGRDSVVVLPTGGGKSLCFQVPAVIGEGLTVVVSPLISLMKDQVDALVDCGVAAARLDSSLMTHEQDRVFEMIASNRLKLLYISPERIVSEWFLNILCGCKISFIAVDEAHCVSMWGHDFRPEYRQLGRLKQRFPGVCIGAYTATATAVVRQDIAAQLNLTDPAMLTGSFDRPNLIYRVKPRGNILKQVRSVVDRHKNESGIIYCIRRKDVDSLCDSLQSAGYRAAGYHAGMKDHQRKLSQDLFITEKVDIVVATIAFGMGIDKSNVRYVIHTGMPKSLENYQQESGRAGRDGLEAECWLFYSGGDYGVWKSIISNSENSTPQSTEAAMEKLTGIYSYCTGDTCRHRNLVEYFGQTLKAGSCSACDICLDEYDAIEDALIIGQKILSCIMRVEQRFGGGYVASVLAGSKDKRIIENGHDRLSTYSLLAEYQIKTIRGWIEQLTGQGYIEKCGEFNVLAVTKKGWNVLRGEETPRLLKPTMQKEKIQKARIASSSWQDVDRSLFEHLRKLRAEIAATRRIPAYIIFGDTSLRDMARIMPASDEEFLQVNGAGRKKLKKYGKMFMRAIEEYQQNHT</sequence>
<keyword evidence="10" id="KW-0067">ATP-binding</keyword>
<protein>
    <recommendedName>
        <fullName evidence="16">DNA helicase RecQ</fullName>
        <ecNumber evidence="16">5.6.2.4</ecNumber>
    </recommendedName>
</protein>
<comment type="cofactor">
    <cofactor evidence="2">
        <name>Zn(2+)</name>
        <dbReference type="ChEBI" id="CHEBI:29105"/>
    </cofactor>
</comment>
<keyword evidence="8 20" id="KW-0347">Helicase</keyword>
<dbReference type="RefSeq" id="WP_146683989.1">
    <property type="nucleotide sequence ID" value="NZ_CP019646.1"/>
</dbReference>
<proteinExistence type="inferred from homology"/>
<evidence type="ECO:0000256" key="10">
    <source>
        <dbReference type="ARBA" id="ARBA00022840"/>
    </source>
</evidence>
<dbReference type="FunFam" id="3.40.50.300:FF:000296">
    <property type="entry name" value="ATP-dependent DNA helicase RecQ"/>
    <property type="match status" value="1"/>
</dbReference>
<evidence type="ECO:0000259" key="19">
    <source>
        <dbReference type="PROSITE" id="PS51194"/>
    </source>
</evidence>
<comment type="cofactor">
    <cofactor evidence="1">
        <name>Mg(2+)</name>
        <dbReference type="ChEBI" id="CHEBI:18420"/>
    </cofactor>
</comment>
<dbReference type="InterPro" id="IPR032284">
    <property type="entry name" value="RecQ_Zn-bd"/>
</dbReference>
<dbReference type="Pfam" id="PF16124">
    <property type="entry name" value="RecQ_Zn_bind"/>
    <property type="match status" value="1"/>
</dbReference>
<evidence type="ECO:0000256" key="2">
    <source>
        <dbReference type="ARBA" id="ARBA00001947"/>
    </source>
</evidence>
<dbReference type="InterPro" id="IPR027417">
    <property type="entry name" value="P-loop_NTPase"/>
</dbReference>
<dbReference type="GO" id="GO:0043138">
    <property type="term" value="F:3'-5' DNA helicase activity"/>
    <property type="evidence" value="ECO:0007669"/>
    <property type="project" value="UniProtKB-EC"/>
</dbReference>
<dbReference type="STRING" id="1851148.SMSP2_02213"/>
<dbReference type="Gene3D" id="1.10.150.80">
    <property type="entry name" value="HRDC domain"/>
    <property type="match status" value="1"/>
</dbReference>
<dbReference type="PROSITE" id="PS51194">
    <property type="entry name" value="HELICASE_CTER"/>
    <property type="match status" value="1"/>
</dbReference>
<dbReference type="SMART" id="SM00341">
    <property type="entry name" value="HRDC"/>
    <property type="match status" value="1"/>
</dbReference>
<evidence type="ECO:0000256" key="6">
    <source>
        <dbReference type="ARBA" id="ARBA00022763"/>
    </source>
</evidence>
<dbReference type="Pfam" id="PF00270">
    <property type="entry name" value="DEAD"/>
    <property type="match status" value="1"/>
</dbReference>
<keyword evidence="6" id="KW-0227">DNA damage</keyword>
<feature type="domain" description="Helicase ATP-binding" evidence="18">
    <location>
        <begin position="32"/>
        <end position="200"/>
    </location>
</feature>
<dbReference type="GO" id="GO:0003677">
    <property type="term" value="F:DNA binding"/>
    <property type="evidence" value="ECO:0007669"/>
    <property type="project" value="UniProtKB-KW"/>
</dbReference>
<evidence type="ECO:0000256" key="4">
    <source>
        <dbReference type="ARBA" id="ARBA00022723"/>
    </source>
</evidence>
<evidence type="ECO:0000256" key="16">
    <source>
        <dbReference type="NCBIfam" id="TIGR01389"/>
    </source>
</evidence>
<keyword evidence="13" id="KW-0234">DNA repair</keyword>
<dbReference type="InterPro" id="IPR014001">
    <property type="entry name" value="Helicase_ATP-bd"/>
</dbReference>
<dbReference type="PROSITE" id="PS51192">
    <property type="entry name" value="HELICASE_ATP_BIND_1"/>
    <property type="match status" value="1"/>
</dbReference>
<dbReference type="PROSITE" id="PS50967">
    <property type="entry name" value="HRDC"/>
    <property type="match status" value="1"/>
</dbReference>
<dbReference type="OrthoDB" id="9763310at2"/>
<dbReference type="PANTHER" id="PTHR13710">
    <property type="entry name" value="DNA HELICASE RECQ FAMILY MEMBER"/>
    <property type="match status" value="1"/>
</dbReference>
<dbReference type="InterPro" id="IPR006293">
    <property type="entry name" value="DNA_helicase_ATP-dep_RecQ_bac"/>
</dbReference>
<dbReference type="GO" id="GO:0009432">
    <property type="term" value="P:SOS response"/>
    <property type="evidence" value="ECO:0007669"/>
    <property type="project" value="UniProtKB-UniRule"/>
</dbReference>
<dbReference type="SUPFAM" id="SSF52540">
    <property type="entry name" value="P-loop containing nucleoside triphosphate hydrolases"/>
    <property type="match status" value="2"/>
</dbReference>
<dbReference type="GO" id="GO:0005737">
    <property type="term" value="C:cytoplasm"/>
    <property type="evidence" value="ECO:0007669"/>
    <property type="project" value="TreeGrafter"/>
</dbReference>
<gene>
    <name evidence="20" type="primary">recQ_1</name>
    <name evidence="20" type="ORF">SMSP2_02213</name>
</gene>
<dbReference type="InterPro" id="IPR004589">
    <property type="entry name" value="DNA_helicase_ATP-dep_RecQ"/>
</dbReference>
<keyword evidence="11" id="KW-0238">DNA-binding</keyword>
<evidence type="ECO:0000256" key="15">
    <source>
        <dbReference type="ARBA" id="ARBA00034617"/>
    </source>
</evidence>
<dbReference type="KEGG" id="pbas:SMSP2_02213"/>
<dbReference type="PANTHER" id="PTHR13710:SF105">
    <property type="entry name" value="ATP-DEPENDENT DNA HELICASE Q1"/>
    <property type="match status" value="1"/>
</dbReference>
<keyword evidence="4" id="KW-0479">Metal-binding</keyword>
<dbReference type="InterPro" id="IPR002121">
    <property type="entry name" value="HRDC_dom"/>
</dbReference>
<comment type="catalytic activity">
    <reaction evidence="15">
        <text>Couples ATP hydrolysis with the unwinding of duplex DNA by translocating in the 3'-5' direction.</text>
        <dbReference type="EC" id="5.6.2.4"/>
    </reaction>
</comment>
<dbReference type="Pfam" id="PF00271">
    <property type="entry name" value="Helicase_C"/>
    <property type="match status" value="1"/>
</dbReference>
<keyword evidence="5" id="KW-0547">Nucleotide-binding</keyword>